<dbReference type="PANTHER" id="PTHR43318:SF1">
    <property type="entry name" value="POLYSACCHARIDE BIOSYNTHESIS PROTEIN EPSC-RELATED"/>
    <property type="match status" value="1"/>
</dbReference>
<feature type="transmembrane region" description="Helical" evidence="2">
    <location>
        <begin position="94"/>
        <end position="117"/>
    </location>
</feature>
<accession>A0A1I2MXM9</accession>
<dbReference type="PANTHER" id="PTHR43318">
    <property type="entry name" value="UDP-N-ACETYLGLUCOSAMINE 4,6-DEHYDRATASE"/>
    <property type="match status" value="1"/>
</dbReference>
<reference evidence="5" key="1">
    <citation type="submission" date="2016-10" db="EMBL/GenBank/DDBJ databases">
        <authorList>
            <person name="Varghese N."/>
            <person name="Submissions S."/>
        </authorList>
    </citation>
    <scope>NUCLEOTIDE SEQUENCE [LARGE SCALE GENOMIC DNA]</scope>
    <source>
        <strain evidence="5">CGMCC 1.10971</strain>
    </source>
</reference>
<keyword evidence="2" id="KW-1133">Transmembrane helix</keyword>
<name>A0A1I2MXM9_9GAMM</name>
<keyword evidence="5" id="KW-1185">Reference proteome</keyword>
<keyword evidence="2" id="KW-0812">Transmembrane</keyword>
<comment type="similarity">
    <text evidence="1">Belongs to the polysaccharide synthase family.</text>
</comment>
<dbReference type="STRING" id="1045558.SAMN05216175_102163"/>
<dbReference type="EMBL" id="FOOU01000002">
    <property type="protein sequence ID" value="SFF96242.1"/>
    <property type="molecule type" value="Genomic_DNA"/>
</dbReference>
<sequence length="646" mass="71610">MRKNRAHSYVSGKLLPFSFMSRKSKRYILMLCDFVALTIALWAGYAIRLSEWWPSAYLKETAWFFVVVPVLGVVLFYIFGLYRTVIRYMDLSAFWGGVYGVLISAAFLFFVDIWLQYPLFPRSVPIAFALAALVFVAGNRFLIANLYRWLQQHYVDKDSVIIYGAGAAGVQLATSLLDCREYFPLAFVDDDKSLQGSRVAGIKVFPADSIAKIIEMGGVTDILLAIPSASHAIKKKILDRLEVFPVHVKTLPSVDEIVAGKVDLNQLREVELEDLLGRDSVPPIKELVDISVKGKVIMITGAGGSIGSELCRQVVYAKPKSIVLYELSEFAVYQIEKSLEQLMIQLQIQIPVYALLGNVGDKSRVAEAIQRFGVQTIYHAAAYKHVPIVEQNVLEGINNNVFGTLTVALLARKHNVERFVLVSTDKAVRPTNVMGATKRLAELVLQDLAVESKNTAFSMVRFGNVLGSSGSVVPLFRRQISEGGPLTVTHPDITRFFMTIPEAASLVIQAGSMGQGGDVFVLDMGTPVKISDLAERMIRLSGLELKDEAHPEGDIEIHYTGLRPGEKLYEELLIGEDVVATSHPKIMRAHEEMLTATQLRFVLERLKNAIETGDSREGRDALQESIKGFLPSSCLVDLLSEEVVLH</sequence>
<dbReference type="InterPro" id="IPR051203">
    <property type="entry name" value="Polysaccharide_Synthase-Rel"/>
</dbReference>
<evidence type="ECO:0000256" key="2">
    <source>
        <dbReference type="SAM" id="Phobius"/>
    </source>
</evidence>
<evidence type="ECO:0000256" key="1">
    <source>
        <dbReference type="ARBA" id="ARBA00007430"/>
    </source>
</evidence>
<proteinExistence type="inferred from homology"/>
<dbReference type="SUPFAM" id="SSF53335">
    <property type="entry name" value="S-adenosyl-L-methionine-dependent methyltransferases"/>
    <property type="match status" value="1"/>
</dbReference>
<dbReference type="Pfam" id="PF02719">
    <property type="entry name" value="Polysacc_synt_2"/>
    <property type="match status" value="1"/>
</dbReference>
<dbReference type="SUPFAM" id="SSF51735">
    <property type="entry name" value="NAD(P)-binding Rossmann-fold domains"/>
    <property type="match status" value="1"/>
</dbReference>
<dbReference type="InterPro" id="IPR036291">
    <property type="entry name" value="NAD(P)-bd_dom_sf"/>
</dbReference>
<keyword evidence="2" id="KW-0472">Membrane</keyword>
<dbReference type="Pfam" id="PF13727">
    <property type="entry name" value="CoA_binding_3"/>
    <property type="match status" value="1"/>
</dbReference>
<feature type="transmembrane region" description="Helical" evidence="2">
    <location>
        <begin position="123"/>
        <end position="143"/>
    </location>
</feature>
<dbReference type="Gene3D" id="3.40.50.720">
    <property type="entry name" value="NAD(P)-binding Rossmann-like Domain"/>
    <property type="match status" value="2"/>
</dbReference>
<feature type="domain" description="Polysaccharide biosynthesis protein CapD-like" evidence="3">
    <location>
        <begin position="297"/>
        <end position="590"/>
    </location>
</feature>
<dbReference type="CDD" id="cd05237">
    <property type="entry name" value="UDP_invert_4-6DH_SDR_e"/>
    <property type="match status" value="1"/>
</dbReference>
<evidence type="ECO:0000313" key="5">
    <source>
        <dbReference type="Proteomes" id="UP000198623"/>
    </source>
</evidence>
<evidence type="ECO:0000313" key="4">
    <source>
        <dbReference type="EMBL" id="SFF96242.1"/>
    </source>
</evidence>
<evidence type="ECO:0000259" key="3">
    <source>
        <dbReference type="Pfam" id="PF02719"/>
    </source>
</evidence>
<gene>
    <name evidence="4" type="ORF">SAMN05216175_102163</name>
</gene>
<dbReference type="AlphaFoldDB" id="A0A1I2MXM9"/>
<dbReference type="InterPro" id="IPR003869">
    <property type="entry name" value="Polysac_CapD-like"/>
</dbReference>
<organism evidence="4 5">
    <name type="scientific">Neptunomonas qingdaonensis</name>
    <dbReference type="NCBI Taxonomy" id="1045558"/>
    <lineage>
        <taxon>Bacteria</taxon>
        <taxon>Pseudomonadati</taxon>
        <taxon>Pseudomonadota</taxon>
        <taxon>Gammaproteobacteria</taxon>
        <taxon>Oceanospirillales</taxon>
        <taxon>Oceanospirillaceae</taxon>
        <taxon>Neptunomonas</taxon>
    </lineage>
</organism>
<dbReference type="InterPro" id="IPR029063">
    <property type="entry name" value="SAM-dependent_MTases_sf"/>
</dbReference>
<dbReference type="Proteomes" id="UP000198623">
    <property type="component" value="Unassembled WGS sequence"/>
</dbReference>
<feature type="transmembrane region" description="Helical" evidence="2">
    <location>
        <begin position="62"/>
        <end position="82"/>
    </location>
</feature>
<protein>
    <submittedName>
        <fullName evidence="4">NDP-sugar epimerase, includes UDP-GlcNAc-inverting 4,6-dehydratase FlaA1 and capsular polysaccharide biosynthesis protein EpsC</fullName>
    </submittedName>
</protein>
<feature type="transmembrane region" description="Helical" evidence="2">
    <location>
        <begin position="27"/>
        <end position="47"/>
    </location>
</feature>